<sequence length="100" mass="10565">MALQKQAEDRSMAAKRERLRLFLDRLAQDEMLAADGPATADRAKPAAAPAGAGLPADAALLLTGLLRERGIAEGADQLMEHVLGGGSVETFLQRAAADRR</sequence>
<dbReference type="EMBL" id="CP051428">
    <property type="protein sequence ID" value="QJC53348.1"/>
    <property type="molecule type" value="Genomic_DNA"/>
</dbReference>
<keyword evidence="2" id="KW-1185">Reference proteome</keyword>
<protein>
    <submittedName>
        <fullName evidence="1">Uncharacterized protein</fullName>
    </submittedName>
</protein>
<evidence type="ECO:0000313" key="1">
    <source>
        <dbReference type="EMBL" id="QJC53348.1"/>
    </source>
</evidence>
<evidence type="ECO:0000313" key="2">
    <source>
        <dbReference type="Proteomes" id="UP000502136"/>
    </source>
</evidence>
<reference evidence="1 2" key="1">
    <citation type="submission" date="2020-04" db="EMBL/GenBank/DDBJ databases">
        <title>Novel Paenibacillus strain UniB2 isolated from commercial digestive syrup.</title>
        <authorList>
            <person name="Thorat V."/>
            <person name="Kirdat K."/>
            <person name="Tiwarekar B."/>
            <person name="Yadav A."/>
        </authorList>
    </citation>
    <scope>NUCLEOTIDE SEQUENCE [LARGE SCALE GENOMIC DNA]</scope>
    <source>
        <strain evidence="1 2">UniB2</strain>
    </source>
</reference>
<dbReference type="Proteomes" id="UP000502136">
    <property type="component" value="Chromosome"/>
</dbReference>
<organism evidence="1 2">
    <name type="scientific">Paenibacillus albicereus</name>
    <dbReference type="NCBI Taxonomy" id="2726185"/>
    <lineage>
        <taxon>Bacteria</taxon>
        <taxon>Bacillati</taxon>
        <taxon>Bacillota</taxon>
        <taxon>Bacilli</taxon>
        <taxon>Bacillales</taxon>
        <taxon>Paenibacillaceae</taxon>
        <taxon>Paenibacillus</taxon>
    </lineage>
</organism>
<name>A0A6H2H1X9_9BACL</name>
<dbReference type="KEGG" id="palr:HGI30_18390"/>
<accession>A0A6H2H1X9</accession>
<dbReference type="RefSeq" id="WP_168908888.1">
    <property type="nucleotide sequence ID" value="NZ_CP051428.1"/>
</dbReference>
<gene>
    <name evidence="1" type="ORF">HGI30_18390</name>
</gene>
<proteinExistence type="predicted"/>
<dbReference type="AlphaFoldDB" id="A0A6H2H1X9"/>